<evidence type="ECO:0000313" key="3">
    <source>
        <dbReference type="Proteomes" id="UP000838756"/>
    </source>
</evidence>
<proteinExistence type="predicted"/>
<comment type="caution">
    <text evidence="2">The sequence shown here is derived from an EMBL/GenBank/DDBJ whole genome shotgun (WGS) entry which is preliminary data.</text>
</comment>
<feature type="region of interest" description="Disordered" evidence="1">
    <location>
        <begin position="1"/>
        <end position="22"/>
    </location>
</feature>
<dbReference type="EMBL" id="CAKXAJ010026031">
    <property type="protein sequence ID" value="CAH2252103.1"/>
    <property type="molecule type" value="Genomic_DNA"/>
</dbReference>
<organism evidence="2 3">
    <name type="scientific">Pararge aegeria aegeria</name>
    <dbReference type="NCBI Taxonomy" id="348720"/>
    <lineage>
        <taxon>Eukaryota</taxon>
        <taxon>Metazoa</taxon>
        <taxon>Ecdysozoa</taxon>
        <taxon>Arthropoda</taxon>
        <taxon>Hexapoda</taxon>
        <taxon>Insecta</taxon>
        <taxon>Pterygota</taxon>
        <taxon>Neoptera</taxon>
        <taxon>Endopterygota</taxon>
        <taxon>Lepidoptera</taxon>
        <taxon>Glossata</taxon>
        <taxon>Ditrysia</taxon>
        <taxon>Papilionoidea</taxon>
        <taxon>Nymphalidae</taxon>
        <taxon>Satyrinae</taxon>
        <taxon>Satyrini</taxon>
        <taxon>Parargina</taxon>
        <taxon>Pararge</taxon>
    </lineage>
</organism>
<sequence length="70" mass="7495">MSERTSSWTLRQYSGQSRSTSSTPLFASKVKAEVQRNNSVNIISAAIVPDASADIATSPATPGQHRVVFT</sequence>
<gene>
    <name evidence="2" type="primary">jg13887</name>
    <name evidence="2" type="ORF">PAEG_LOCUS22392</name>
</gene>
<protein>
    <submittedName>
        <fullName evidence="2">Jg13887 protein</fullName>
    </submittedName>
</protein>
<dbReference type="Proteomes" id="UP000838756">
    <property type="component" value="Unassembled WGS sequence"/>
</dbReference>
<dbReference type="AlphaFoldDB" id="A0A8S4S6A3"/>
<evidence type="ECO:0000313" key="2">
    <source>
        <dbReference type="EMBL" id="CAH2252103.1"/>
    </source>
</evidence>
<reference evidence="2" key="1">
    <citation type="submission" date="2022-03" db="EMBL/GenBank/DDBJ databases">
        <authorList>
            <person name="Lindestad O."/>
        </authorList>
    </citation>
    <scope>NUCLEOTIDE SEQUENCE</scope>
</reference>
<keyword evidence="3" id="KW-1185">Reference proteome</keyword>
<accession>A0A8S4S6A3</accession>
<evidence type="ECO:0000256" key="1">
    <source>
        <dbReference type="SAM" id="MobiDB-lite"/>
    </source>
</evidence>
<name>A0A8S4S6A3_9NEOP</name>